<comment type="caution">
    <text evidence="13">The sequence shown here is derived from an EMBL/GenBank/DDBJ whole genome shotgun (WGS) entry which is preliminary data.</text>
</comment>
<evidence type="ECO:0000256" key="9">
    <source>
        <dbReference type="SAM" id="SignalP"/>
    </source>
</evidence>
<evidence type="ECO:0008006" key="15">
    <source>
        <dbReference type="Google" id="ProtNLM"/>
    </source>
</evidence>
<sequence>MNAKKTWFFLLHGMMHLAIVAAAKQFPISRRAIFSTQENVRLKGHIVDSFNSPSLTSCSHSCLRNSWCSSTNFKKPSKDNDQGTCELNQHGFLDEEAEFQDEQGVTYSVFLKGCDTTCCLIGGSCILDQNKQTFQCSCKAPWTGERCLNAPLSCKDIRDSWDSIGDGEYWIDPENSCKPVKVFCDMTTEGGGWLLVANFVTDGSTSFTRWTLNSSYRAISNFSSNKMGITTKAMQDLRSHLNFTQLRFHCSKKQGRTFHVATVANSSGEAVVQYFSGQTNVVPNSCGSFKKMRGDNSELAAQCGRWGHENRYYVGKWGKKNQKREQRLYDRAAFVTKKYYWYLREDYWFCDDTTNDTISSPGDFWKIYVR</sequence>
<dbReference type="GO" id="GO:0046872">
    <property type="term" value="F:metal ion binding"/>
    <property type="evidence" value="ECO:0007669"/>
    <property type="project" value="UniProtKB-KW"/>
</dbReference>
<dbReference type="PROSITE" id="PS01186">
    <property type="entry name" value="EGF_2"/>
    <property type="match status" value="1"/>
</dbReference>
<keyword evidence="7 8" id="KW-1015">Disulfide bond</keyword>
<dbReference type="PROSITE" id="PS50948">
    <property type="entry name" value="PAN"/>
    <property type="match status" value="1"/>
</dbReference>
<evidence type="ECO:0000256" key="8">
    <source>
        <dbReference type="PROSITE-ProRule" id="PRU00076"/>
    </source>
</evidence>
<comment type="subcellular location">
    <subcellularLocation>
        <location evidence="1">Secreted</location>
    </subcellularLocation>
</comment>
<evidence type="ECO:0000256" key="6">
    <source>
        <dbReference type="ARBA" id="ARBA00023119"/>
    </source>
</evidence>
<proteinExistence type="predicted"/>
<dbReference type="OrthoDB" id="5967842at2759"/>
<protein>
    <recommendedName>
        <fullName evidence="15">Fibrinogen C-terminal domain-containing protein</fullName>
    </recommendedName>
</protein>
<feature type="domain" description="Apple" evidence="11">
    <location>
        <begin position="29"/>
        <end position="114"/>
    </location>
</feature>
<evidence type="ECO:0000259" key="12">
    <source>
        <dbReference type="PROSITE" id="PS51406"/>
    </source>
</evidence>
<dbReference type="Proteomes" id="UP000275408">
    <property type="component" value="Unassembled WGS sequence"/>
</dbReference>
<dbReference type="InterPro" id="IPR003609">
    <property type="entry name" value="Pan_app"/>
</dbReference>
<dbReference type="PROSITE" id="PS00022">
    <property type="entry name" value="EGF_1"/>
    <property type="match status" value="1"/>
</dbReference>
<reference evidence="13 14" key="1">
    <citation type="journal article" date="2018" name="Sci. Rep.">
        <title>Comparative analysis of the Pocillopora damicornis genome highlights role of immune system in coral evolution.</title>
        <authorList>
            <person name="Cunning R."/>
            <person name="Bay R.A."/>
            <person name="Gillette P."/>
            <person name="Baker A.C."/>
            <person name="Traylor-Knowles N."/>
        </authorList>
    </citation>
    <scope>NUCLEOTIDE SEQUENCE [LARGE SCALE GENOMIC DNA]</scope>
    <source>
        <strain evidence="13">RSMAS</strain>
        <tissue evidence="13">Whole animal</tissue>
    </source>
</reference>
<dbReference type="InterPro" id="IPR002181">
    <property type="entry name" value="Fibrinogen_a/b/g_C_dom"/>
</dbReference>
<dbReference type="InterPro" id="IPR014716">
    <property type="entry name" value="Fibrinogen_a/b/g_C_1"/>
</dbReference>
<dbReference type="InterPro" id="IPR000742">
    <property type="entry name" value="EGF"/>
</dbReference>
<dbReference type="NCBIfam" id="NF040941">
    <property type="entry name" value="GGGWT_bact"/>
    <property type="match status" value="1"/>
</dbReference>
<organism evidence="13 14">
    <name type="scientific">Pocillopora damicornis</name>
    <name type="common">Cauliflower coral</name>
    <name type="synonym">Millepora damicornis</name>
    <dbReference type="NCBI Taxonomy" id="46731"/>
    <lineage>
        <taxon>Eukaryota</taxon>
        <taxon>Metazoa</taxon>
        <taxon>Cnidaria</taxon>
        <taxon>Anthozoa</taxon>
        <taxon>Hexacorallia</taxon>
        <taxon>Scleractinia</taxon>
        <taxon>Astrocoeniina</taxon>
        <taxon>Pocilloporidae</taxon>
        <taxon>Pocillopora</taxon>
    </lineage>
</organism>
<dbReference type="GO" id="GO:0005615">
    <property type="term" value="C:extracellular space"/>
    <property type="evidence" value="ECO:0007669"/>
    <property type="project" value="TreeGrafter"/>
</dbReference>
<dbReference type="Gene3D" id="2.10.25.10">
    <property type="entry name" value="Laminin"/>
    <property type="match status" value="1"/>
</dbReference>
<keyword evidence="3" id="KW-0479">Metal-binding</keyword>
<evidence type="ECO:0000259" key="11">
    <source>
        <dbReference type="PROSITE" id="PS50948"/>
    </source>
</evidence>
<evidence type="ECO:0000313" key="14">
    <source>
        <dbReference type="Proteomes" id="UP000275408"/>
    </source>
</evidence>
<keyword evidence="6" id="KW-0176">Collagen</keyword>
<feature type="disulfide bond" evidence="8">
    <location>
        <begin position="119"/>
        <end position="136"/>
    </location>
</feature>
<comment type="caution">
    <text evidence="8">Lacks conserved residue(s) required for the propagation of feature annotation.</text>
</comment>
<dbReference type="Pfam" id="PF01410">
    <property type="entry name" value="COLFI"/>
    <property type="match status" value="1"/>
</dbReference>
<keyword evidence="4" id="KW-0430">Lectin</keyword>
<dbReference type="PROSITE" id="PS51406">
    <property type="entry name" value="FIBRINOGEN_C_2"/>
    <property type="match status" value="1"/>
</dbReference>
<dbReference type="PANTHER" id="PTHR16146:SF46">
    <property type="entry name" value="INTELECTIN-1A-RELATED"/>
    <property type="match status" value="1"/>
</dbReference>
<evidence type="ECO:0000313" key="13">
    <source>
        <dbReference type="EMBL" id="RMX52320.1"/>
    </source>
</evidence>
<evidence type="ECO:0000256" key="2">
    <source>
        <dbReference type="ARBA" id="ARBA00022525"/>
    </source>
</evidence>
<name>A0A3M6UF72_POCDA</name>
<evidence type="ECO:0000256" key="5">
    <source>
        <dbReference type="ARBA" id="ARBA00022837"/>
    </source>
</evidence>
<dbReference type="GO" id="GO:0070492">
    <property type="term" value="F:oligosaccharide binding"/>
    <property type="evidence" value="ECO:0007669"/>
    <property type="project" value="TreeGrafter"/>
</dbReference>
<dbReference type="PANTHER" id="PTHR16146">
    <property type="entry name" value="INTELECTIN"/>
    <property type="match status" value="1"/>
</dbReference>
<dbReference type="AlphaFoldDB" id="A0A3M6UF72"/>
<dbReference type="PROSITE" id="PS50026">
    <property type="entry name" value="EGF_3"/>
    <property type="match status" value="1"/>
</dbReference>
<keyword evidence="14" id="KW-1185">Reference proteome</keyword>
<keyword evidence="9" id="KW-0732">Signal</keyword>
<evidence type="ECO:0000256" key="1">
    <source>
        <dbReference type="ARBA" id="ARBA00004613"/>
    </source>
</evidence>
<dbReference type="GO" id="GO:0005581">
    <property type="term" value="C:collagen trimer"/>
    <property type="evidence" value="ECO:0007669"/>
    <property type="project" value="UniProtKB-KW"/>
</dbReference>
<dbReference type="InterPro" id="IPR000885">
    <property type="entry name" value="Fib_collagen_C"/>
</dbReference>
<dbReference type="SUPFAM" id="SSF56496">
    <property type="entry name" value="Fibrinogen C-terminal domain-like"/>
    <property type="match status" value="1"/>
</dbReference>
<gene>
    <name evidence="13" type="ORF">pdam_00010358</name>
</gene>
<dbReference type="GO" id="GO:0005201">
    <property type="term" value="F:extracellular matrix structural constituent"/>
    <property type="evidence" value="ECO:0007669"/>
    <property type="project" value="InterPro"/>
</dbReference>
<feature type="domain" description="Fibrinogen C-terminal" evidence="12">
    <location>
        <begin position="145"/>
        <end position="209"/>
    </location>
</feature>
<dbReference type="InterPro" id="IPR036056">
    <property type="entry name" value="Fibrinogen-like_C"/>
</dbReference>
<feature type="domain" description="EGF-like" evidence="10">
    <location>
        <begin position="110"/>
        <end position="148"/>
    </location>
</feature>
<evidence type="ECO:0000256" key="7">
    <source>
        <dbReference type="ARBA" id="ARBA00023157"/>
    </source>
</evidence>
<keyword evidence="8" id="KW-0245">EGF-like domain</keyword>
<accession>A0A3M6UF72</accession>
<dbReference type="SMART" id="SM00186">
    <property type="entry name" value="FBG"/>
    <property type="match status" value="1"/>
</dbReference>
<evidence type="ECO:0000256" key="4">
    <source>
        <dbReference type="ARBA" id="ARBA00022734"/>
    </source>
</evidence>
<feature type="disulfide bond" evidence="8">
    <location>
        <begin position="138"/>
        <end position="147"/>
    </location>
</feature>
<evidence type="ECO:0000259" key="10">
    <source>
        <dbReference type="PROSITE" id="PS50026"/>
    </source>
</evidence>
<keyword evidence="5" id="KW-0106">Calcium</keyword>
<keyword evidence="2" id="KW-0964">Secreted</keyword>
<dbReference type="EMBL" id="RCHS01001660">
    <property type="protein sequence ID" value="RMX52320.1"/>
    <property type="molecule type" value="Genomic_DNA"/>
</dbReference>
<dbReference type="Gene3D" id="3.90.215.10">
    <property type="entry name" value="Gamma Fibrinogen, chain A, domain 1"/>
    <property type="match status" value="1"/>
</dbReference>
<feature type="signal peptide" evidence="9">
    <location>
        <begin position="1"/>
        <end position="22"/>
    </location>
</feature>
<evidence type="ECO:0000256" key="3">
    <source>
        <dbReference type="ARBA" id="ARBA00022723"/>
    </source>
</evidence>
<feature type="chain" id="PRO_5018077130" description="Fibrinogen C-terminal domain-containing protein" evidence="9">
    <location>
        <begin position="23"/>
        <end position="370"/>
    </location>
</feature>